<evidence type="ECO:0000313" key="2">
    <source>
        <dbReference type="Proteomes" id="UP000033009"/>
    </source>
</evidence>
<reference evidence="1 2" key="1">
    <citation type="submission" date="2013-12" db="EMBL/GenBank/DDBJ databases">
        <title>Ecological redundancy of diverse viral populations within a natural community.</title>
        <authorList>
            <person name="Gregory A.C."/>
            <person name="LaButti K."/>
            <person name="Copeland A."/>
            <person name="Woyke T."/>
            <person name="Sullivan M.B."/>
        </authorList>
    </citation>
    <scope>NUCLEOTIDE SEQUENCE [LARGE SCALE GENOMIC DNA]</scope>
    <source>
        <strain evidence="1">Syn7803US120</strain>
    </source>
</reference>
<dbReference type="RefSeq" id="YP_009140960.1">
    <property type="nucleotide sequence ID" value="NC_027132.1"/>
</dbReference>
<sequence length="1396" mass="141943">MADRFPLIVNAISKKIEEIVAGDNLELTGNGIVVSGDTGAGKYLSSDGTTVFWDSPGDVYLNQSQTVTNKIFEACVISGALNTFSDIPNSSLVNSGITVNGTTIALGGTVITPDNNTTYSISAQDGLTASEKIVRLTSGGNIGAGIDDDVTFGVAVPSSVPTGSNALSLFIDRSGEKITISGHVIDNNTITTIDAPGGTATSGAISFTSTGAATVSMTGSTVNIDALDTDTRTKIRAGSGGTYGPADTTEGRFTFLDGTGTTISQGVDGSGDATITYTSTDTVTQIRGGSTGSYKPSTSGTATTQISIEGGTALGGNVQVTESGNIILIDSTDTNTVTKVGSDNNGSPIAPQAGDFILKQAGATTITQTTNGSGQVEVVISSINSDTGASLTANNGLILSGSDFGLKNYNNLSGNTVMKWDNGNGQFADSIITDDGSTVIIDGDLTVSGTQTIFNTSVLQVEDNIIELRKGNNLVGFDGGIQVNRTSDPSGVITSYKGFQWHESGGYWRSWDGSVEQRFVTETETQVLTNKTLTNPTFTTPTLGAATATSVNGLEIATTASAVFDLQSGKTLDVDNDLTFTSDNSTGNVNVNFRVGGDVAYKSDTLASFASTTATQLRTLISGTTGIDDLVFQTNPVILTGLTTTSTGFSLINSGAQSIQFGGAATQIEIGNTSGTTTVSGDLVVEKDLTVGGANTDLLTCNARIDVANSDILIRGGSSDPMTVGRGNSEVASNTAIGKQALLSVVSGSQNTAVGYETGLTINSGAGNTGYGYQVLRSNGVGDLNTAMGRAAMISNLSGDGNTAIGSNALQTNTTGDANVCIGYYAGFAATGSGNVLIGPADSSDPVNDATYTPPTPGGNRQLVIGSGTEFWIKGDANFDVTISNDLTVNRTITVKGDLVVNGTTTTVKSNVVEIADKNIELAKVVSTTFTCSTADGSANITSISPTLGLIPGMVVTSNTGGVSVPNGTTIVSITGNSAVLSNNVTGTGTPTFSAIGPSDTAADGGGIILAGNTQHTFLWSNANDAWQSSEDMEVAQGKTYNIIDGSGNAREMLSLTQIGPTAGAGVVAGLGTGVTSSALTSIGTLTSLTVSGNVNFTGTGYLQLPSGTDAQQPGASGQPTAAEGMLRWNNTSNVFEGYDGNIWGKIGGGAAVQSAAPSPANPGDLWYDTDDGRMFVYYTDSSSSQWVDASPNGTATDLVVDGTGIFGGKVQSGGDPNDGANVGAKMLQTGVIQAARASGSGTSAVYMGFLQGTATATSRINANGSVSFASGAFAINADGEIDTNVKSAGHIELDSTGAFTSPKIKLFSNTGAATFVGTGTFGGVLPGADATYDLGSASNRWANIYSADLQLSNEGAANDVDGTWGQYTIQEGEDDLFLINRRSGKKYKFMLQEVN</sequence>
<gene>
    <name evidence="1" type="ORF">Syn7803US120_171</name>
</gene>
<dbReference type="GeneID" id="24405018"/>
<dbReference type="KEGG" id="vg:24405018"/>
<name>A0A0E3HES6_9CAUD</name>
<accession>A0A0E3HES6</accession>
<proteinExistence type="predicted"/>
<dbReference type="EMBL" id="KJ019082">
    <property type="protein sequence ID" value="AIX26892.1"/>
    <property type="molecule type" value="Genomic_DNA"/>
</dbReference>
<organism evidence="1 2">
    <name type="scientific">Synechococcus phage ACG-2014i</name>
    <dbReference type="NCBI Taxonomy" id="1493513"/>
    <lineage>
        <taxon>Viruses</taxon>
        <taxon>Duplodnaviria</taxon>
        <taxon>Heunggongvirae</taxon>
        <taxon>Uroviricota</taxon>
        <taxon>Caudoviricetes</taxon>
        <taxon>Pantevenvirales</taxon>
        <taxon>Kyanoviridae</taxon>
        <taxon>Chalconvirus</taxon>
        <taxon>Chalconvirus acg2014i</taxon>
    </lineage>
</organism>
<keyword evidence="2" id="KW-1185">Reference proteome</keyword>
<dbReference type="Proteomes" id="UP000033009">
    <property type="component" value="Segment"/>
</dbReference>
<protein>
    <submittedName>
        <fullName evidence="1">Structural protein</fullName>
    </submittedName>
</protein>
<evidence type="ECO:0000313" key="1">
    <source>
        <dbReference type="EMBL" id="AIX26892.1"/>
    </source>
</evidence>